<comment type="caution">
    <text evidence="2">The sequence shown here is derived from an EMBL/GenBank/DDBJ whole genome shotgun (WGS) entry which is preliminary data.</text>
</comment>
<name>A0AAN9SFS2_PSOTE</name>
<reference evidence="2 3" key="1">
    <citation type="submission" date="2024-01" db="EMBL/GenBank/DDBJ databases">
        <title>The genomes of 5 underutilized Papilionoideae crops provide insights into root nodulation and disease resistanc.</title>
        <authorList>
            <person name="Jiang F."/>
        </authorList>
    </citation>
    <scope>NUCLEOTIDE SEQUENCE [LARGE SCALE GENOMIC DNA]</scope>
    <source>
        <strain evidence="2">DUOXIRENSHENG_FW03</strain>
        <tissue evidence="2">Leaves</tissue>
    </source>
</reference>
<organism evidence="2 3">
    <name type="scientific">Psophocarpus tetragonolobus</name>
    <name type="common">Winged bean</name>
    <name type="synonym">Dolichos tetragonolobus</name>
    <dbReference type="NCBI Taxonomy" id="3891"/>
    <lineage>
        <taxon>Eukaryota</taxon>
        <taxon>Viridiplantae</taxon>
        <taxon>Streptophyta</taxon>
        <taxon>Embryophyta</taxon>
        <taxon>Tracheophyta</taxon>
        <taxon>Spermatophyta</taxon>
        <taxon>Magnoliopsida</taxon>
        <taxon>eudicotyledons</taxon>
        <taxon>Gunneridae</taxon>
        <taxon>Pentapetalae</taxon>
        <taxon>rosids</taxon>
        <taxon>fabids</taxon>
        <taxon>Fabales</taxon>
        <taxon>Fabaceae</taxon>
        <taxon>Papilionoideae</taxon>
        <taxon>50 kb inversion clade</taxon>
        <taxon>NPAAA clade</taxon>
        <taxon>indigoferoid/millettioid clade</taxon>
        <taxon>Phaseoleae</taxon>
        <taxon>Psophocarpus</taxon>
    </lineage>
</organism>
<evidence type="ECO:0000313" key="2">
    <source>
        <dbReference type="EMBL" id="KAK7395581.1"/>
    </source>
</evidence>
<dbReference type="EMBL" id="JAYMYS010000004">
    <property type="protein sequence ID" value="KAK7395581.1"/>
    <property type="molecule type" value="Genomic_DNA"/>
</dbReference>
<gene>
    <name evidence="2" type="ORF">VNO78_16143</name>
</gene>
<keyword evidence="1" id="KW-1133">Transmembrane helix</keyword>
<sequence length="103" mass="11532">MGSFNWLFPGMVMDFFSPLSYNFFLHYLAFSAFIKTSSIKFVWASSITPLAGGFRGPPNVTFKYQHSFGFSVPMGVFTLLGIGISSMMRAYSRIFALLMLKGV</sequence>
<feature type="transmembrane region" description="Helical" evidence="1">
    <location>
        <begin position="70"/>
        <end position="91"/>
    </location>
</feature>
<keyword evidence="3" id="KW-1185">Reference proteome</keyword>
<accession>A0AAN9SFS2</accession>
<feature type="transmembrane region" description="Helical" evidence="1">
    <location>
        <begin position="6"/>
        <end position="29"/>
    </location>
</feature>
<dbReference type="AlphaFoldDB" id="A0AAN9SFS2"/>
<evidence type="ECO:0000313" key="3">
    <source>
        <dbReference type="Proteomes" id="UP001386955"/>
    </source>
</evidence>
<evidence type="ECO:0000256" key="1">
    <source>
        <dbReference type="SAM" id="Phobius"/>
    </source>
</evidence>
<keyword evidence="1" id="KW-0472">Membrane</keyword>
<protein>
    <submittedName>
        <fullName evidence="2">Uncharacterized protein</fullName>
    </submittedName>
</protein>
<dbReference type="Proteomes" id="UP001386955">
    <property type="component" value="Unassembled WGS sequence"/>
</dbReference>
<keyword evidence="1" id="KW-0812">Transmembrane</keyword>
<proteinExistence type="predicted"/>